<dbReference type="AlphaFoldDB" id="A0A540VQG6"/>
<dbReference type="Proteomes" id="UP000315400">
    <property type="component" value="Unassembled WGS sequence"/>
</dbReference>
<proteinExistence type="predicted"/>
<reference evidence="1 2" key="1">
    <citation type="submission" date="2019-06" db="EMBL/GenBank/DDBJ databases">
        <title>Metagenome assembled Genome of Spiribacter salinus SL48-SHIP from the microbial mat of Salt Lake 48 (Novosibirsk region, Russia).</title>
        <authorList>
            <person name="Shipova A."/>
            <person name="Rozanov A.S."/>
            <person name="Bryanskaya A.V."/>
            <person name="Peltek S.E."/>
        </authorList>
    </citation>
    <scope>NUCLEOTIDE SEQUENCE [LARGE SCALE GENOMIC DNA]</scope>
    <source>
        <strain evidence="1">SL48-SHIP-2</strain>
    </source>
</reference>
<evidence type="ECO:0000313" key="1">
    <source>
        <dbReference type="EMBL" id="TQE99004.1"/>
    </source>
</evidence>
<accession>A0A540VQG6</accession>
<sequence length="187" mass="21505">MMIAFRQDLDNNLIKLPTRTIDLQIDTYGRKAKYGGYKIARKEYICRDSREWYATPKSKQDLLARAGWEAVKRTQTYAYMKAPEGQGKKRPVLEVEVPQMEPLLALARTMHEKGRPWRGLVSGWPGEYTPPKYVEPSTSIVMTTSGDDYTEESEGYWRSANFKVGSDAWSVTLVWDEDGNERVSTRP</sequence>
<protein>
    <submittedName>
        <fullName evidence="1">Uncharacterized protein</fullName>
    </submittedName>
</protein>
<evidence type="ECO:0000313" key="2">
    <source>
        <dbReference type="Proteomes" id="UP000315400"/>
    </source>
</evidence>
<name>A0A540VQG6_9GAMM</name>
<organism evidence="1 2">
    <name type="scientific">Spiribacter salinus</name>
    <dbReference type="NCBI Taxonomy" id="1335746"/>
    <lineage>
        <taxon>Bacteria</taxon>
        <taxon>Pseudomonadati</taxon>
        <taxon>Pseudomonadota</taxon>
        <taxon>Gammaproteobacteria</taxon>
        <taxon>Chromatiales</taxon>
        <taxon>Ectothiorhodospiraceae</taxon>
        <taxon>Spiribacter</taxon>
    </lineage>
</organism>
<comment type="caution">
    <text evidence="1">The sequence shown here is derived from an EMBL/GenBank/DDBJ whole genome shotgun (WGS) entry which is preliminary data.</text>
</comment>
<gene>
    <name evidence="1" type="ORF">FKY71_10890</name>
</gene>
<dbReference type="EMBL" id="VIFK01000103">
    <property type="protein sequence ID" value="TQE99004.1"/>
    <property type="molecule type" value="Genomic_DNA"/>
</dbReference>